<keyword evidence="2" id="KW-1185">Reference proteome</keyword>
<dbReference type="EMBL" id="MT711976">
    <property type="protein sequence ID" value="QMP84275.1"/>
    <property type="molecule type" value="Genomic_DNA"/>
</dbReference>
<organism evidence="1 2">
    <name type="scientific">Streptomyces phage Coruscant</name>
    <dbReference type="NCBI Taxonomy" id="2739834"/>
    <lineage>
        <taxon>Viruses</taxon>
        <taxon>Duplodnaviria</taxon>
        <taxon>Heunggongvirae</taxon>
        <taxon>Uroviricota</taxon>
        <taxon>Caudoviricetes</taxon>
        <taxon>Stanwilliamsviridae</taxon>
        <taxon>Boydwoodruffvirinae</taxon>
        <taxon>Coruscantvirus</taxon>
        <taxon>Coruscantvirus coruscant</taxon>
    </lineage>
</organism>
<accession>A0A7G4AW85</accession>
<gene>
    <name evidence="1" type="ORF">HUN41_00175</name>
</gene>
<proteinExistence type="predicted"/>
<evidence type="ECO:0000313" key="2">
    <source>
        <dbReference type="Proteomes" id="UP000515922"/>
    </source>
</evidence>
<reference evidence="1 2" key="1">
    <citation type="submission" date="2020-07" db="EMBL/GenBank/DDBJ databases">
        <title>Streptomyces phage Genome sequencing and assembly.</title>
        <authorList>
            <person name="Sharma V."/>
            <person name="Hardy A."/>
            <person name="Frunzke J."/>
        </authorList>
    </citation>
    <scope>NUCLEOTIDE SEQUENCE [LARGE SCALE GENOMIC DNA]</scope>
</reference>
<protein>
    <submittedName>
        <fullName evidence="1">Uncharacterized protein</fullName>
    </submittedName>
</protein>
<name>A0A7G4AW85_9CAUD</name>
<dbReference type="Proteomes" id="UP000515922">
    <property type="component" value="Segment"/>
</dbReference>
<evidence type="ECO:0000313" key="1">
    <source>
        <dbReference type="EMBL" id="QMP84275.1"/>
    </source>
</evidence>
<sequence length="48" mass="5473">MDIHEKGMQIGIMVGCNEKCKEKGCSLDKQKSPLFVDYLKLIAVSMRR</sequence>